<organism evidence="1 2">
    <name type="scientific">Colocasia esculenta</name>
    <name type="common">Wild taro</name>
    <name type="synonym">Arum esculentum</name>
    <dbReference type="NCBI Taxonomy" id="4460"/>
    <lineage>
        <taxon>Eukaryota</taxon>
        <taxon>Viridiplantae</taxon>
        <taxon>Streptophyta</taxon>
        <taxon>Embryophyta</taxon>
        <taxon>Tracheophyta</taxon>
        <taxon>Spermatophyta</taxon>
        <taxon>Magnoliopsida</taxon>
        <taxon>Liliopsida</taxon>
        <taxon>Araceae</taxon>
        <taxon>Aroideae</taxon>
        <taxon>Colocasieae</taxon>
        <taxon>Colocasia</taxon>
    </lineage>
</organism>
<keyword evidence="2" id="KW-1185">Reference proteome</keyword>
<evidence type="ECO:0000313" key="2">
    <source>
        <dbReference type="Proteomes" id="UP000652761"/>
    </source>
</evidence>
<protein>
    <submittedName>
        <fullName evidence="1">Uncharacterized protein</fullName>
    </submittedName>
</protein>
<dbReference type="EMBL" id="NMUH01000686">
    <property type="protein sequence ID" value="MQL83274.1"/>
    <property type="molecule type" value="Genomic_DNA"/>
</dbReference>
<reference evidence="1" key="1">
    <citation type="submission" date="2017-07" db="EMBL/GenBank/DDBJ databases">
        <title>Taro Niue Genome Assembly and Annotation.</title>
        <authorList>
            <person name="Atibalentja N."/>
            <person name="Keating K."/>
            <person name="Fields C.J."/>
        </authorList>
    </citation>
    <scope>NUCLEOTIDE SEQUENCE</scope>
    <source>
        <strain evidence="1">Niue_2</strain>
        <tissue evidence="1">Leaf</tissue>
    </source>
</reference>
<proteinExistence type="predicted"/>
<gene>
    <name evidence="1" type="ORF">Taro_015756</name>
</gene>
<evidence type="ECO:0000313" key="1">
    <source>
        <dbReference type="EMBL" id="MQL83274.1"/>
    </source>
</evidence>
<accession>A0A843UN61</accession>
<dbReference type="Proteomes" id="UP000652761">
    <property type="component" value="Unassembled WGS sequence"/>
</dbReference>
<comment type="caution">
    <text evidence="1">The sequence shown here is derived from an EMBL/GenBank/DDBJ whole genome shotgun (WGS) entry which is preliminary data.</text>
</comment>
<sequence length="223" mass="24579">MASRPCSVPRVRGGSASGPSTLSRFEVAVLAVRRRSHLVVVWSRRVCRGLLPLCAQLRWFLRELCVWPDLGWWSWRCAVLFRCLVVPCCRVPTALADEGLVIPTGPYSRGSPPYFLQVGARCRGSSVSDGLQRRLWRRVVVSSSESERCELLYSSELRVTISSNPSGSSDLWVATLASGSLAGVREVGSLQWYQREESTEIGNELITIAVPKKGTSALLTPSD</sequence>
<dbReference type="AlphaFoldDB" id="A0A843UN61"/>
<name>A0A843UN61_COLES</name>